<dbReference type="EMBL" id="JAUSXB010000001">
    <property type="protein sequence ID" value="MDQ0673329.1"/>
    <property type="molecule type" value="Genomic_DNA"/>
</dbReference>
<keyword evidence="4 12" id="KW-0808">Transferase</keyword>
<sequence length="384" mass="39429">MIFLDAAATTPVRREVLDAMWPYLTGEFGNPSSHHTLGEAAATALADARRSVAAVLGCRPGEVTFTAGGTEADNLAVKGIALARQAADPRLNRLVITAVEHPAVEESARYLERFHGFAVDVVPADGTGRVTPEVFRALLTPETAVASVMYANNEVGTVQPIAELAALAHEQGIPFHTDAVQAAGWLPLDTKVLGVDAMSISGHKLGAPKGCGVLFVRGRTKLEPLIHGGGQERGRRSGTENVAGAVGLATALTLAQAGQAEQRRRVAGLRDTFISAVLTGVPGAVLTGHPVERLPSVASFCFPGTSGESVLLELERQGIVCSSGSACAAGSDAPSPVLIALGIAAEVAQTAVRFSFDAAVTEADLATAAAGLQDAIGRVRALGA</sequence>
<dbReference type="PROSITE" id="PS00595">
    <property type="entry name" value="AA_TRANSFER_CLASS_5"/>
    <property type="match status" value="1"/>
</dbReference>
<comment type="caution">
    <text evidence="12">The sequence shown here is derived from an EMBL/GenBank/DDBJ whole genome shotgun (WGS) entry which is preliminary data.</text>
</comment>
<evidence type="ECO:0000259" key="11">
    <source>
        <dbReference type="Pfam" id="PF00266"/>
    </source>
</evidence>
<keyword evidence="13" id="KW-1185">Reference proteome</keyword>
<dbReference type="Proteomes" id="UP001236806">
    <property type="component" value="Unassembled WGS sequence"/>
</dbReference>
<name>A0ABU0PH96_9MICC</name>
<protein>
    <recommendedName>
        <fullName evidence="3">cysteine desulfurase</fullName>
        <ecNumber evidence="3">2.8.1.7</ecNumber>
    </recommendedName>
</protein>
<reference evidence="12 13" key="1">
    <citation type="submission" date="2023-07" db="EMBL/GenBank/DDBJ databases">
        <title>Comparative genomics of wheat-associated soil bacteria to identify genetic determinants of phenazine resistance.</title>
        <authorList>
            <person name="Mouncey N."/>
        </authorList>
    </citation>
    <scope>NUCLEOTIDE SEQUENCE [LARGE SCALE GENOMIC DNA]</scope>
    <source>
        <strain evidence="12 13">W1I3</strain>
    </source>
</reference>
<keyword evidence="8" id="KW-0411">Iron-sulfur</keyword>
<evidence type="ECO:0000256" key="2">
    <source>
        <dbReference type="ARBA" id="ARBA00006490"/>
    </source>
</evidence>
<dbReference type="Gene3D" id="3.40.640.10">
    <property type="entry name" value="Type I PLP-dependent aspartate aminotransferase-like (Major domain)"/>
    <property type="match status" value="1"/>
</dbReference>
<dbReference type="EC" id="2.8.1.7" evidence="3"/>
<organism evidence="12 13">
    <name type="scientific">Pseudarthrobacter siccitolerans</name>
    <dbReference type="NCBI Taxonomy" id="861266"/>
    <lineage>
        <taxon>Bacteria</taxon>
        <taxon>Bacillati</taxon>
        <taxon>Actinomycetota</taxon>
        <taxon>Actinomycetes</taxon>
        <taxon>Micrococcales</taxon>
        <taxon>Micrococcaceae</taxon>
        <taxon>Pseudarthrobacter</taxon>
    </lineage>
</organism>
<comment type="similarity">
    <text evidence="2">Belongs to the class-V pyridoxal-phosphate-dependent aminotransferase family. NifS/IscS subfamily.</text>
</comment>
<evidence type="ECO:0000256" key="4">
    <source>
        <dbReference type="ARBA" id="ARBA00022679"/>
    </source>
</evidence>
<comment type="catalytic activity">
    <reaction evidence="9">
        <text>(sulfur carrier)-H + L-cysteine = (sulfur carrier)-SH + L-alanine</text>
        <dbReference type="Rhea" id="RHEA:43892"/>
        <dbReference type="Rhea" id="RHEA-COMP:14737"/>
        <dbReference type="Rhea" id="RHEA-COMP:14739"/>
        <dbReference type="ChEBI" id="CHEBI:29917"/>
        <dbReference type="ChEBI" id="CHEBI:35235"/>
        <dbReference type="ChEBI" id="CHEBI:57972"/>
        <dbReference type="ChEBI" id="CHEBI:64428"/>
        <dbReference type="EC" id="2.8.1.7"/>
    </reaction>
</comment>
<evidence type="ECO:0000256" key="7">
    <source>
        <dbReference type="ARBA" id="ARBA00023004"/>
    </source>
</evidence>
<dbReference type="InterPro" id="IPR020578">
    <property type="entry name" value="Aminotrans_V_PyrdxlP_BS"/>
</dbReference>
<evidence type="ECO:0000256" key="9">
    <source>
        <dbReference type="ARBA" id="ARBA00050776"/>
    </source>
</evidence>
<keyword evidence="6" id="KW-0663">Pyridoxal phosphate</keyword>
<dbReference type="Gene3D" id="3.90.1150.10">
    <property type="entry name" value="Aspartate Aminotransferase, domain 1"/>
    <property type="match status" value="1"/>
</dbReference>
<dbReference type="Pfam" id="PF00266">
    <property type="entry name" value="Aminotran_5"/>
    <property type="match status" value="1"/>
</dbReference>
<evidence type="ECO:0000256" key="8">
    <source>
        <dbReference type="ARBA" id="ARBA00023014"/>
    </source>
</evidence>
<evidence type="ECO:0000256" key="6">
    <source>
        <dbReference type="ARBA" id="ARBA00022898"/>
    </source>
</evidence>
<evidence type="ECO:0000313" key="13">
    <source>
        <dbReference type="Proteomes" id="UP001236806"/>
    </source>
</evidence>
<dbReference type="PANTHER" id="PTHR11601">
    <property type="entry name" value="CYSTEINE DESULFURYLASE FAMILY MEMBER"/>
    <property type="match status" value="1"/>
</dbReference>
<feature type="domain" description="Aminotransferase class V" evidence="11">
    <location>
        <begin position="2"/>
        <end position="365"/>
    </location>
</feature>
<dbReference type="GO" id="GO:0031071">
    <property type="term" value="F:cysteine desulfurase activity"/>
    <property type="evidence" value="ECO:0007669"/>
    <property type="project" value="UniProtKB-EC"/>
</dbReference>
<proteinExistence type="inferred from homology"/>
<evidence type="ECO:0000256" key="1">
    <source>
        <dbReference type="ARBA" id="ARBA00001933"/>
    </source>
</evidence>
<evidence type="ECO:0000256" key="5">
    <source>
        <dbReference type="ARBA" id="ARBA00022723"/>
    </source>
</evidence>
<gene>
    <name evidence="12" type="ORF">QFZ36_000890</name>
</gene>
<accession>A0ABU0PH96</accession>
<evidence type="ECO:0000256" key="3">
    <source>
        <dbReference type="ARBA" id="ARBA00012239"/>
    </source>
</evidence>
<keyword evidence="7" id="KW-0408">Iron</keyword>
<dbReference type="RefSeq" id="WP_306634236.1">
    <property type="nucleotide sequence ID" value="NZ_JAUSXB010000001.1"/>
</dbReference>
<evidence type="ECO:0000256" key="10">
    <source>
        <dbReference type="RuleBase" id="RU004504"/>
    </source>
</evidence>
<dbReference type="InterPro" id="IPR016454">
    <property type="entry name" value="Cysteine_dSase"/>
</dbReference>
<evidence type="ECO:0000313" key="12">
    <source>
        <dbReference type="EMBL" id="MDQ0673329.1"/>
    </source>
</evidence>
<dbReference type="SUPFAM" id="SSF53383">
    <property type="entry name" value="PLP-dependent transferases"/>
    <property type="match status" value="1"/>
</dbReference>
<dbReference type="InterPro" id="IPR015422">
    <property type="entry name" value="PyrdxlP-dep_Trfase_small"/>
</dbReference>
<dbReference type="InterPro" id="IPR015421">
    <property type="entry name" value="PyrdxlP-dep_Trfase_major"/>
</dbReference>
<dbReference type="InterPro" id="IPR015424">
    <property type="entry name" value="PyrdxlP-dep_Trfase"/>
</dbReference>
<dbReference type="Gene3D" id="1.10.260.50">
    <property type="match status" value="1"/>
</dbReference>
<dbReference type="InterPro" id="IPR000192">
    <property type="entry name" value="Aminotrans_V_dom"/>
</dbReference>
<dbReference type="PIRSF" id="PIRSF005572">
    <property type="entry name" value="NifS"/>
    <property type="match status" value="1"/>
</dbReference>
<dbReference type="PANTHER" id="PTHR11601:SF34">
    <property type="entry name" value="CYSTEINE DESULFURASE"/>
    <property type="match status" value="1"/>
</dbReference>
<keyword evidence="5" id="KW-0479">Metal-binding</keyword>
<comment type="cofactor">
    <cofactor evidence="1 10">
        <name>pyridoxal 5'-phosphate</name>
        <dbReference type="ChEBI" id="CHEBI:597326"/>
    </cofactor>
</comment>